<proteinExistence type="predicted"/>
<gene>
    <name evidence="1" type="ORF">TWF694_007023</name>
</gene>
<dbReference type="PANTHER" id="PTHR46191:SF2">
    <property type="entry name" value="HALOACID DEHALOGENASE-LIKE HYDROLASE DOMAIN-CONTAINING PROTEIN 3"/>
    <property type="match status" value="1"/>
</dbReference>
<dbReference type="EMBL" id="JAVHJO010000002">
    <property type="protein sequence ID" value="KAK6543100.1"/>
    <property type="molecule type" value="Genomic_DNA"/>
</dbReference>
<keyword evidence="2" id="KW-1185">Reference proteome</keyword>
<name>A0AAV9XLY9_9PEZI</name>
<dbReference type="AlphaFoldDB" id="A0AAV9XLY9"/>
<comment type="caution">
    <text evidence="1">The sequence shown here is derived from an EMBL/GenBank/DDBJ whole genome shotgun (WGS) entry which is preliminary data.</text>
</comment>
<dbReference type="SUPFAM" id="SSF56784">
    <property type="entry name" value="HAD-like"/>
    <property type="match status" value="1"/>
</dbReference>
<dbReference type="Proteomes" id="UP001365542">
    <property type="component" value="Unassembled WGS sequence"/>
</dbReference>
<reference evidence="1 2" key="1">
    <citation type="submission" date="2019-10" db="EMBL/GenBank/DDBJ databases">
        <authorList>
            <person name="Palmer J.M."/>
        </authorList>
    </citation>
    <scope>NUCLEOTIDE SEQUENCE [LARGE SCALE GENOMIC DNA]</scope>
    <source>
        <strain evidence="1 2">TWF694</strain>
    </source>
</reference>
<dbReference type="InterPro" id="IPR051828">
    <property type="entry name" value="HAD-like_hydrolase_domain"/>
</dbReference>
<organism evidence="1 2">
    <name type="scientific">Orbilia ellipsospora</name>
    <dbReference type="NCBI Taxonomy" id="2528407"/>
    <lineage>
        <taxon>Eukaryota</taxon>
        <taxon>Fungi</taxon>
        <taxon>Dikarya</taxon>
        <taxon>Ascomycota</taxon>
        <taxon>Pezizomycotina</taxon>
        <taxon>Orbiliomycetes</taxon>
        <taxon>Orbiliales</taxon>
        <taxon>Orbiliaceae</taxon>
        <taxon>Orbilia</taxon>
    </lineage>
</organism>
<evidence type="ECO:0008006" key="3">
    <source>
        <dbReference type="Google" id="ProtNLM"/>
    </source>
</evidence>
<dbReference type="Gene3D" id="1.10.150.720">
    <property type="entry name" value="Haloacid dehalogenase-like hydrolase"/>
    <property type="match status" value="1"/>
</dbReference>
<dbReference type="InterPro" id="IPR036412">
    <property type="entry name" value="HAD-like_sf"/>
</dbReference>
<dbReference type="Gene3D" id="3.40.50.1000">
    <property type="entry name" value="HAD superfamily/HAD-like"/>
    <property type="match status" value="1"/>
</dbReference>
<evidence type="ECO:0000313" key="2">
    <source>
        <dbReference type="Proteomes" id="UP001365542"/>
    </source>
</evidence>
<dbReference type="GO" id="GO:0005634">
    <property type="term" value="C:nucleus"/>
    <property type="evidence" value="ECO:0007669"/>
    <property type="project" value="TreeGrafter"/>
</dbReference>
<protein>
    <recommendedName>
        <fullName evidence="3">Haloacid dehalogenase-like hydrolase</fullName>
    </recommendedName>
</protein>
<evidence type="ECO:0000313" key="1">
    <source>
        <dbReference type="EMBL" id="KAK6543100.1"/>
    </source>
</evidence>
<dbReference type="PANTHER" id="PTHR46191">
    <property type="match status" value="1"/>
</dbReference>
<accession>A0AAV9XLY9</accession>
<dbReference type="InterPro" id="IPR023214">
    <property type="entry name" value="HAD_sf"/>
</dbReference>
<sequence>MQAAIRAAFLSRPRRPNVTVSQYARLTRNVTKAFLSTTSANSQRDGPANLLITVDAFGTLYRPDIPVHKQYFHVANEKFPLEQDAKNTIEKGLKDAIKSQMKKHPIYGRATGISPKEWWKEVVIKTMEPYYPTVPETLPEMLWTHFSTKKAYELSEGATPFLQNIRHLKKIAYETRSRKLNWGFKSVTVGVVTNSDDRVVDVLKALDVGVIYRTVSSPPSNAGETNQNASISPRDGVSIVQDEDFYDERRQWEAGVLDFVTTSYAVGVEKPDKAIFDAALASARGYLREIYNDDSGRFFWIHVGDEAEKDVIGPMRAGGVAVLYDTKRKEGELERMISIDGVGVDCACMVVKDLREMLETLEVMEFMDCYRGLGWMREPLPTAAPIKELSKKD</sequence>
<dbReference type="InterPro" id="IPR044924">
    <property type="entry name" value="HAD-SF_hydro_IA_REG-2-like_cap"/>
</dbReference>